<dbReference type="InterPro" id="IPR053157">
    <property type="entry name" value="Sterol_Uptake_Regulator"/>
</dbReference>
<dbReference type="Proteomes" id="UP000297716">
    <property type="component" value="Unassembled WGS sequence"/>
</dbReference>
<dbReference type="AlphaFoldDB" id="A0A4Z0YW62"/>
<evidence type="ECO:0000313" key="2">
    <source>
        <dbReference type="Proteomes" id="UP000297716"/>
    </source>
</evidence>
<name>A0A4Z0YW62_9PEZI</name>
<dbReference type="PANTHER" id="PTHR47784:SF4">
    <property type="entry name" value="ZN(II)2CYS6 TRANSCRIPTION FACTOR (EUROFUNG)"/>
    <property type="match status" value="1"/>
</dbReference>
<protein>
    <submittedName>
        <fullName evidence="1">Uncharacterized protein</fullName>
    </submittedName>
</protein>
<proteinExistence type="predicted"/>
<sequence length="328" mass="37048">MHGILALSARHISISTQISPERSRHYLNQSTKLQTWAVTNFNPAPPKPSQDTCVALFLFSSLICIHGLADIALLDLDPENFLIRFGHYFELQRGVRTIVGNYWSRLEESKIQQLLQWCELATLRKGQGSECDSIRQLVAQSADLSPEAIEACHLAIEQLQCVLDGCGPHQSIPVHCVYLTLAWPLLVPEKLVDLLVLRRPAALIILAYYGVTLDLCRNLWVVGHAGKNIVHAINVDLLQQADKFAVDLTYSHQIGFLSLETAAYWTFFVTYSKVFRPIMQRHVDTLRNLNLYDSVPGAVRGRLVMHPTLRLCWMQCPSEAMHTPRFAP</sequence>
<reference evidence="1 2" key="1">
    <citation type="submission" date="2019-03" db="EMBL/GenBank/DDBJ databases">
        <title>Draft genome sequence of Xylaria hypoxylon DSM 108379, a ubiquitous saprotrophic-parasitic fungi on hardwood.</title>
        <authorList>
            <person name="Buettner E."/>
            <person name="Leonhardt S."/>
            <person name="Gebauer A.M."/>
            <person name="Liers C."/>
            <person name="Hofrichter M."/>
            <person name="Kellner H."/>
        </authorList>
    </citation>
    <scope>NUCLEOTIDE SEQUENCE [LARGE SCALE GENOMIC DNA]</scope>
    <source>
        <strain evidence="1 2">DSM 108379</strain>
    </source>
</reference>
<comment type="caution">
    <text evidence="1">The sequence shown here is derived from an EMBL/GenBank/DDBJ whole genome shotgun (WGS) entry which is preliminary data.</text>
</comment>
<dbReference type="OrthoDB" id="4937900at2759"/>
<organism evidence="1 2">
    <name type="scientific">Xylaria hypoxylon</name>
    <dbReference type="NCBI Taxonomy" id="37992"/>
    <lineage>
        <taxon>Eukaryota</taxon>
        <taxon>Fungi</taxon>
        <taxon>Dikarya</taxon>
        <taxon>Ascomycota</taxon>
        <taxon>Pezizomycotina</taxon>
        <taxon>Sordariomycetes</taxon>
        <taxon>Xylariomycetidae</taxon>
        <taxon>Xylariales</taxon>
        <taxon>Xylariaceae</taxon>
        <taxon>Xylaria</taxon>
    </lineage>
</organism>
<keyword evidence="2" id="KW-1185">Reference proteome</keyword>
<dbReference type="PANTHER" id="PTHR47784">
    <property type="entry name" value="STEROL UPTAKE CONTROL PROTEIN 2"/>
    <property type="match status" value="1"/>
</dbReference>
<evidence type="ECO:0000313" key="1">
    <source>
        <dbReference type="EMBL" id="TGJ83621.1"/>
    </source>
</evidence>
<accession>A0A4Z0YW62</accession>
<gene>
    <name evidence="1" type="ORF">E0Z10_g5150</name>
</gene>
<dbReference type="GO" id="GO:0001228">
    <property type="term" value="F:DNA-binding transcription activator activity, RNA polymerase II-specific"/>
    <property type="evidence" value="ECO:0007669"/>
    <property type="project" value="TreeGrafter"/>
</dbReference>
<dbReference type="EMBL" id="SKBN01000088">
    <property type="protein sequence ID" value="TGJ83621.1"/>
    <property type="molecule type" value="Genomic_DNA"/>
</dbReference>